<dbReference type="AlphaFoldDB" id="A0AAW1DM65"/>
<dbReference type="EMBL" id="JAPXFL010000001">
    <property type="protein sequence ID" value="KAK9511397.1"/>
    <property type="molecule type" value="Genomic_DNA"/>
</dbReference>
<dbReference type="EC" id="2.1.1.220" evidence="8"/>
<sequence length="330" mass="36586">MSFNIEKEIIDVDDTVILYLNATSMHAIKVMDQVINKHGESVENIFQTTYGALKVSSLIGKRYGTKVELSRGWAYVLQPTPELWTLTLPHRTQIIYTPDISMIVYQLELVPGSHVIESGTGSGSLTHALARRVAPTGTVSSFDFHEQRVNTAIEEFRSHGIADIVTVSLRDVCNQGFGDELNGKADAVFLDLPHPWLVIPHAAKAIKSTGGRFCSFSPCIEQVQKTCASLSEADFTEITTIECLQREINVCKRNLPLLVFDKSTKSNMEDEKVVKSEKLENENNRKSEENKYSFVSANYSATMPGHTGYLTFASLPPISGRKSALTHLTS</sequence>
<accession>A0AAW1DM65</accession>
<dbReference type="PANTHER" id="PTHR12133:SF2">
    <property type="entry name" value="TRNA (ADENINE(58)-N(1))-METHYLTRANSFERASE CATALYTIC SUBUNIT TRMT61A"/>
    <property type="match status" value="1"/>
</dbReference>
<proteinExistence type="inferred from homology"/>
<keyword evidence="12" id="KW-1185">Reference proteome</keyword>
<dbReference type="FunFam" id="3.40.50.150:FF:000247">
    <property type="entry name" value="tRNA (adenine(58)-N(1))-methyltransferase catalytic subunit TRM61"/>
    <property type="match status" value="1"/>
</dbReference>
<dbReference type="InterPro" id="IPR029063">
    <property type="entry name" value="SAM-dependent_MTases_sf"/>
</dbReference>
<dbReference type="Proteomes" id="UP001461498">
    <property type="component" value="Unassembled WGS sequence"/>
</dbReference>
<protein>
    <recommendedName>
        <fullName evidence="8">tRNA (adenine(58)-N(1))-methyltransferase catalytic subunit TRMT61A</fullName>
        <ecNumber evidence="8">2.1.1.220</ecNumber>
    </recommendedName>
</protein>
<evidence type="ECO:0000256" key="8">
    <source>
        <dbReference type="PIRNR" id="PIRNR017269"/>
    </source>
</evidence>
<gene>
    <name evidence="11" type="ORF">O3M35_000062</name>
</gene>
<dbReference type="PROSITE" id="PS51620">
    <property type="entry name" value="SAM_TRM61"/>
    <property type="match status" value="1"/>
</dbReference>
<comment type="subcellular location">
    <subcellularLocation>
        <location evidence="1 8">Nucleus</location>
    </subcellularLocation>
</comment>
<evidence type="ECO:0000256" key="7">
    <source>
        <dbReference type="ARBA" id="ARBA00048481"/>
    </source>
</evidence>
<evidence type="ECO:0000256" key="5">
    <source>
        <dbReference type="ARBA" id="ARBA00022694"/>
    </source>
</evidence>
<keyword evidence="5 8" id="KW-0819">tRNA processing</keyword>
<dbReference type="PIRSF" id="PIRSF017269">
    <property type="entry name" value="GCD14"/>
    <property type="match status" value="1"/>
</dbReference>
<evidence type="ECO:0000313" key="11">
    <source>
        <dbReference type="EMBL" id="KAK9511397.1"/>
    </source>
</evidence>
<dbReference type="SUPFAM" id="SSF53335">
    <property type="entry name" value="S-adenosyl-L-methionine-dependent methyltransferases"/>
    <property type="match status" value="1"/>
</dbReference>
<comment type="similarity">
    <text evidence="8">Belongs to the class I-like SAM-binding methyltransferase superfamily. TRM61 family.</text>
</comment>
<dbReference type="InterPro" id="IPR014816">
    <property type="entry name" value="tRNA_MeTrfase_Gcd14"/>
</dbReference>
<feature type="domain" description="tRNA (adenine(58)-N(1))-methyltransferase catalytic subunit TRM61 C-terminal" evidence="10">
    <location>
        <begin position="72"/>
        <end position="314"/>
    </location>
</feature>
<organism evidence="11 12">
    <name type="scientific">Rhynocoris fuscipes</name>
    <dbReference type="NCBI Taxonomy" id="488301"/>
    <lineage>
        <taxon>Eukaryota</taxon>
        <taxon>Metazoa</taxon>
        <taxon>Ecdysozoa</taxon>
        <taxon>Arthropoda</taxon>
        <taxon>Hexapoda</taxon>
        <taxon>Insecta</taxon>
        <taxon>Pterygota</taxon>
        <taxon>Neoptera</taxon>
        <taxon>Paraneoptera</taxon>
        <taxon>Hemiptera</taxon>
        <taxon>Heteroptera</taxon>
        <taxon>Panheteroptera</taxon>
        <taxon>Cimicomorpha</taxon>
        <taxon>Reduviidae</taxon>
        <taxon>Harpactorinae</taxon>
        <taxon>Harpactorini</taxon>
        <taxon>Rhynocoris</taxon>
    </lineage>
</organism>
<comment type="function">
    <text evidence="8">Catalytic subunit of tRNA (adenine-N(1)-)-methyltransferase, which catalyzes the formation of N(1)-methyladenine at position 58 (m1A58) in initiator methionyl-tRNA.</text>
</comment>
<keyword evidence="2 8" id="KW-0489">Methyltransferase</keyword>
<dbReference type="Gene3D" id="3.10.330.20">
    <property type="match status" value="1"/>
</dbReference>
<keyword evidence="3 8" id="KW-0808">Transferase</keyword>
<name>A0AAW1DM65_9HEMI</name>
<keyword evidence="4 8" id="KW-0949">S-adenosyl-L-methionine</keyword>
<dbReference type="GO" id="GO:0160107">
    <property type="term" value="F:tRNA (adenine(58)-N1)-methyltransferase activity"/>
    <property type="evidence" value="ECO:0007669"/>
    <property type="project" value="UniProtKB-EC"/>
</dbReference>
<dbReference type="InterPro" id="IPR049470">
    <property type="entry name" value="TRM61_C"/>
</dbReference>
<comment type="catalytic activity">
    <reaction evidence="8">
        <text>adenosine(58) in tRNA + S-adenosyl-L-methionine = N(1)-methyladenosine(58) in tRNA + S-adenosyl-L-homocysteine + H(+)</text>
        <dbReference type="Rhea" id="RHEA:43152"/>
        <dbReference type="Rhea" id="RHEA-COMP:10365"/>
        <dbReference type="Rhea" id="RHEA-COMP:10366"/>
        <dbReference type="ChEBI" id="CHEBI:15378"/>
        <dbReference type="ChEBI" id="CHEBI:57856"/>
        <dbReference type="ChEBI" id="CHEBI:59789"/>
        <dbReference type="ChEBI" id="CHEBI:74411"/>
        <dbReference type="ChEBI" id="CHEBI:74491"/>
        <dbReference type="EC" id="2.1.1.220"/>
    </reaction>
</comment>
<evidence type="ECO:0000256" key="3">
    <source>
        <dbReference type="ARBA" id="ARBA00022679"/>
    </source>
</evidence>
<comment type="caution">
    <text evidence="11">The sequence shown here is derived from an EMBL/GenBank/DDBJ whole genome shotgun (WGS) entry which is preliminary data.</text>
</comment>
<evidence type="ECO:0000256" key="9">
    <source>
        <dbReference type="PIRSR" id="PIRSR017269-1"/>
    </source>
</evidence>
<dbReference type="GO" id="GO:0005634">
    <property type="term" value="C:nucleus"/>
    <property type="evidence" value="ECO:0007669"/>
    <property type="project" value="UniProtKB-SubCell"/>
</dbReference>
<dbReference type="PANTHER" id="PTHR12133">
    <property type="entry name" value="TRNA (ADENINE(58)-N(1))-METHYLTRANSFERASE"/>
    <property type="match status" value="1"/>
</dbReference>
<feature type="binding site" evidence="9">
    <location>
        <begin position="122"/>
        <end position="125"/>
    </location>
    <ligand>
        <name>S-adenosyl-L-methionine</name>
        <dbReference type="ChEBI" id="CHEBI:59789"/>
    </ligand>
</feature>
<dbReference type="Pfam" id="PF08704">
    <property type="entry name" value="GCD14"/>
    <property type="match status" value="1"/>
</dbReference>
<keyword evidence="6 8" id="KW-0539">Nucleus</keyword>
<evidence type="ECO:0000313" key="12">
    <source>
        <dbReference type="Proteomes" id="UP001461498"/>
    </source>
</evidence>
<feature type="binding site" evidence="9">
    <location>
        <position position="191"/>
    </location>
    <ligand>
        <name>S-adenosyl-L-methionine</name>
        <dbReference type="ChEBI" id="CHEBI:59789"/>
    </ligand>
</feature>
<comment type="catalytic activity">
    <reaction evidence="7">
        <text>an adenosine in mRNA + S-adenosyl-L-methionine = an N(1)-methyladenosine in mRNA + S-adenosyl-L-homocysteine + H(+)</text>
        <dbReference type="Rhea" id="RHEA:55392"/>
        <dbReference type="Rhea" id="RHEA-COMP:12414"/>
        <dbReference type="Rhea" id="RHEA-COMP:12415"/>
        <dbReference type="ChEBI" id="CHEBI:15378"/>
        <dbReference type="ChEBI" id="CHEBI:57856"/>
        <dbReference type="ChEBI" id="CHEBI:59789"/>
        <dbReference type="ChEBI" id="CHEBI:74411"/>
        <dbReference type="ChEBI" id="CHEBI:74491"/>
    </reaction>
</comment>
<dbReference type="GO" id="GO:0030488">
    <property type="term" value="P:tRNA methylation"/>
    <property type="evidence" value="ECO:0007669"/>
    <property type="project" value="InterPro"/>
</dbReference>
<evidence type="ECO:0000256" key="6">
    <source>
        <dbReference type="ARBA" id="ARBA00023242"/>
    </source>
</evidence>
<evidence type="ECO:0000259" key="10">
    <source>
        <dbReference type="Pfam" id="PF08704"/>
    </source>
</evidence>
<dbReference type="GO" id="GO:0031515">
    <property type="term" value="C:tRNA (m1A) methyltransferase complex"/>
    <property type="evidence" value="ECO:0007669"/>
    <property type="project" value="UniProtKB-UniRule"/>
</dbReference>
<reference evidence="11 12" key="1">
    <citation type="submission" date="2022-12" db="EMBL/GenBank/DDBJ databases">
        <title>Chromosome-level genome assembly of true bugs.</title>
        <authorList>
            <person name="Ma L."/>
            <person name="Li H."/>
        </authorList>
    </citation>
    <scope>NUCLEOTIDE SEQUENCE [LARGE SCALE GENOMIC DNA]</scope>
    <source>
        <strain evidence="11">Lab_2022b</strain>
    </source>
</reference>
<evidence type="ECO:0000256" key="2">
    <source>
        <dbReference type="ARBA" id="ARBA00022603"/>
    </source>
</evidence>
<evidence type="ECO:0000256" key="1">
    <source>
        <dbReference type="ARBA" id="ARBA00004123"/>
    </source>
</evidence>
<dbReference type="FunFam" id="3.10.330.20:FF:000002">
    <property type="entry name" value="tRNA (adenine(58)-N(1))-methyltransferase catalytic subunit TRMT61A"/>
    <property type="match status" value="1"/>
</dbReference>
<feature type="binding site" evidence="9">
    <location>
        <position position="143"/>
    </location>
    <ligand>
        <name>S-adenosyl-L-methionine</name>
        <dbReference type="ChEBI" id="CHEBI:59789"/>
    </ligand>
</feature>
<dbReference type="Gene3D" id="3.40.50.150">
    <property type="entry name" value="Vaccinia Virus protein VP39"/>
    <property type="match status" value="1"/>
</dbReference>
<evidence type="ECO:0000256" key="4">
    <source>
        <dbReference type="ARBA" id="ARBA00022691"/>
    </source>
</evidence>